<dbReference type="InParanoid" id="A0A0H2REL9"/>
<gene>
    <name evidence="2" type="ORF">SCHPADRAFT_909000</name>
</gene>
<dbReference type="AlphaFoldDB" id="A0A0H2REL9"/>
<organism evidence="2 3">
    <name type="scientific">Schizopora paradoxa</name>
    <dbReference type="NCBI Taxonomy" id="27342"/>
    <lineage>
        <taxon>Eukaryota</taxon>
        <taxon>Fungi</taxon>
        <taxon>Dikarya</taxon>
        <taxon>Basidiomycota</taxon>
        <taxon>Agaricomycotina</taxon>
        <taxon>Agaricomycetes</taxon>
        <taxon>Hymenochaetales</taxon>
        <taxon>Schizoporaceae</taxon>
        <taxon>Schizopora</taxon>
    </lineage>
</organism>
<proteinExistence type="predicted"/>
<keyword evidence="3" id="KW-1185">Reference proteome</keyword>
<accession>A0A0H2REL9</accession>
<evidence type="ECO:0000313" key="3">
    <source>
        <dbReference type="Proteomes" id="UP000053477"/>
    </source>
</evidence>
<feature type="region of interest" description="Disordered" evidence="1">
    <location>
        <begin position="587"/>
        <end position="611"/>
    </location>
</feature>
<evidence type="ECO:0000256" key="1">
    <source>
        <dbReference type="SAM" id="MobiDB-lite"/>
    </source>
</evidence>
<dbReference type="EMBL" id="KQ086112">
    <property type="protein sequence ID" value="KLO07958.1"/>
    <property type="molecule type" value="Genomic_DNA"/>
</dbReference>
<protein>
    <submittedName>
        <fullName evidence="2">Uncharacterized protein</fullName>
    </submittedName>
</protein>
<dbReference type="Proteomes" id="UP000053477">
    <property type="component" value="Unassembled WGS sequence"/>
</dbReference>
<feature type="region of interest" description="Disordered" evidence="1">
    <location>
        <begin position="185"/>
        <end position="218"/>
    </location>
</feature>
<reference evidence="2 3" key="1">
    <citation type="submission" date="2015-04" db="EMBL/GenBank/DDBJ databases">
        <title>Complete genome sequence of Schizopora paradoxa KUC8140, a cosmopolitan wood degrader in East Asia.</title>
        <authorList>
            <consortium name="DOE Joint Genome Institute"/>
            <person name="Min B."/>
            <person name="Park H."/>
            <person name="Jang Y."/>
            <person name="Kim J.-J."/>
            <person name="Kim K.H."/>
            <person name="Pangilinan J."/>
            <person name="Lipzen A."/>
            <person name="Riley R."/>
            <person name="Grigoriev I.V."/>
            <person name="Spatafora J.W."/>
            <person name="Choi I.-G."/>
        </authorList>
    </citation>
    <scope>NUCLEOTIDE SEQUENCE [LARGE SCALE GENOMIC DNA]</scope>
    <source>
        <strain evidence="2 3">KUC8140</strain>
    </source>
</reference>
<evidence type="ECO:0000313" key="2">
    <source>
        <dbReference type="EMBL" id="KLO07958.1"/>
    </source>
</evidence>
<sequence>MIAAAFTEARRQPTFSFDHVHIDNDDEPTSYLREEQKMENTMNFPTILVEGVAKCLSNEIGHFFDELATRNPRFPGVLSNPRRNDLRRMCLVHRSWTPIVQQIMRRRVRIHFQNILKRFLKGPHCGPWVVELWYIHDREYAPKKRKGKKGQVQGNKKSHWELLADLLLRLPNLRFLSVELRDDPFPGDSDLDTDEEESDSDEGLDETTSPQNEQDVEIDPEVEAMKSSLDAVYEKMALKDKINCKGIMAMIRAIGRLTSLEGLCILSDLFVTKMTEYATYRRRRYVPYLLPLLDEIPRLTKLKALHIRGWSGFYDIKTARGIEVTDEKVIAENGKVAAEEKELYLALAKKSPPPSLKTLILEIPHCRCDYLNWLQEPKGDYSLENLCVVFDEACSTLHVVKWATMLGMGDNVPQLLNLRVELTDEGIEEGFFEDFETELRDLAARKFLSQQTELKTLHIPPMLAAGVPNEIEELRLVLDTIPPEKSMYSNNALRTKIWKQRDHALRTIVEDDMPEMYDAFQLSITEKEDEYGDLVCDGKFARKLLPKTFKYCEDDLNCVDVGLVEEGPSARRMADFMLSGHVNGVTREDQGACSDSPKRRRSRFCSPSDSE</sequence>
<feature type="compositionally biased region" description="Acidic residues" evidence="1">
    <location>
        <begin position="189"/>
        <end position="205"/>
    </location>
</feature>
<name>A0A0H2REL9_9AGAM</name>